<dbReference type="EMBL" id="JANBQB010002273">
    <property type="protein sequence ID" value="KAJ1967761.1"/>
    <property type="molecule type" value="Genomic_DNA"/>
</dbReference>
<evidence type="ECO:0000313" key="3">
    <source>
        <dbReference type="Proteomes" id="UP001151582"/>
    </source>
</evidence>
<feature type="non-terminal residue" evidence="2">
    <location>
        <position position="143"/>
    </location>
</feature>
<sequence length="143" mass="14759">MNSIPGITSDSVAALRSQINHMLPSHSAVAAPYSSTSSSSLAASSATHLRPSMAIPGSGVHHDMANSFGSSQRSDLRVPPNTPANKSVASVLAARRASHDASVDATVPKMAAMHLPDVDEDAGLDSPTHSNDKDKSAGMFELE</sequence>
<accession>A0A9W8AXC8</accession>
<dbReference type="AlphaFoldDB" id="A0A9W8AXC8"/>
<keyword evidence="3" id="KW-1185">Reference proteome</keyword>
<protein>
    <submittedName>
        <fullName evidence="2">Uncharacterized protein</fullName>
    </submittedName>
</protein>
<feature type="region of interest" description="Disordered" evidence="1">
    <location>
        <begin position="30"/>
        <end position="93"/>
    </location>
</feature>
<evidence type="ECO:0000313" key="2">
    <source>
        <dbReference type="EMBL" id="KAJ1967761.1"/>
    </source>
</evidence>
<organism evidence="2 3">
    <name type="scientific">Dimargaris verticillata</name>
    <dbReference type="NCBI Taxonomy" id="2761393"/>
    <lineage>
        <taxon>Eukaryota</taxon>
        <taxon>Fungi</taxon>
        <taxon>Fungi incertae sedis</taxon>
        <taxon>Zoopagomycota</taxon>
        <taxon>Kickxellomycotina</taxon>
        <taxon>Dimargaritomycetes</taxon>
        <taxon>Dimargaritales</taxon>
        <taxon>Dimargaritaceae</taxon>
        <taxon>Dimargaris</taxon>
    </lineage>
</organism>
<comment type="caution">
    <text evidence="2">The sequence shown here is derived from an EMBL/GenBank/DDBJ whole genome shotgun (WGS) entry which is preliminary data.</text>
</comment>
<evidence type="ECO:0000256" key="1">
    <source>
        <dbReference type="SAM" id="MobiDB-lite"/>
    </source>
</evidence>
<proteinExistence type="predicted"/>
<feature type="region of interest" description="Disordered" evidence="1">
    <location>
        <begin position="114"/>
        <end position="143"/>
    </location>
</feature>
<dbReference type="Proteomes" id="UP001151582">
    <property type="component" value="Unassembled WGS sequence"/>
</dbReference>
<name>A0A9W8AXC8_9FUNG</name>
<reference evidence="2" key="1">
    <citation type="submission" date="2022-07" db="EMBL/GenBank/DDBJ databases">
        <title>Phylogenomic reconstructions and comparative analyses of Kickxellomycotina fungi.</title>
        <authorList>
            <person name="Reynolds N.K."/>
            <person name="Stajich J.E."/>
            <person name="Barry K."/>
            <person name="Grigoriev I.V."/>
            <person name="Crous P."/>
            <person name="Smith M.E."/>
        </authorList>
    </citation>
    <scope>NUCLEOTIDE SEQUENCE</scope>
    <source>
        <strain evidence="2">RSA 567</strain>
    </source>
</reference>
<gene>
    <name evidence="2" type="ORF">H4R34_006359</name>
</gene>
<feature type="compositionally biased region" description="Low complexity" evidence="1">
    <location>
        <begin position="30"/>
        <end position="46"/>
    </location>
</feature>